<dbReference type="Gene3D" id="3.30.1330.60">
    <property type="entry name" value="OmpA-like domain"/>
    <property type="match status" value="1"/>
</dbReference>
<comment type="caution">
    <text evidence="4">The sequence shown here is derived from an EMBL/GenBank/DDBJ whole genome shotgun (WGS) entry which is preliminary data.</text>
</comment>
<dbReference type="PROSITE" id="PS51123">
    <property type="entry name" value="OMPA_2"/>
    <property type="match status" value="1"/>
</dbReference>
<dbReference type="NCBIfam" id="TIGR03519">
    <property type="entry name" value="T9SS_PorP_fam"/>
    <property type="match status" value="1"/>
</dbReference>
<feature type="signal peptide" evidence="2">
    <location>
        <begin position="1"/>
        <end position="23"/>
    </location>
</feature>
<dbReference type="PANTHER" id="PTHR30329">
    <property type="entry name" value="STATOR ELEMENT OF FLAGELLAR MOTOR COMPLEX"/>
    <property type="match status" value="1"/>
</dbReference>
<dbReference type="GO" id="GO:0016020">
    <property type="term" value="C:membrane"/>
    <property type="evidence" value="ECO:0007669"/>
    <property type="project" value="UniProtKB-UniRule"/>
</dbReference>
<reference evidence="4 5" key="1">
    <citation type="submission" date="2007-01" db="EMBL/GenBank/DDBJ databases">
        <authorList>
            <person name="Haygood M."/>
            <person name="Podell S."/>
            <person name="Anderson C."/>
            <person name="Hopkinson B."/>
            <person name="Roe K."/>
            <person name="Barbeau K."/>
            <person name="Gaasterland T."/>
            <person name="Ferriera S."/>
            <person name="Johnson J."/>
            <person name="Kravitz S."/>
            <person name="Beeson K."/>
            <person name="Sutton G."/>
            <person name="Rogers Y.-H."/>
            <person name="Friedman R."/>
            <person name="Frazier M."/>
            <person name="Venter J.C."/>
        </authorList>
    </citation>
    <scope>NUCLEOTIDE SEQUENCE [LARGE SCALE GENOMIC DNA]</scope>
    <source>
        <strain evidence="4 5">ATCC 23134</strain>
    </source>
</reference>
<protein>
    <submittedName>
        <fullName evidence="4">OmpA family protein</fullName>
    </submittedName>
</protein>
<dbReference type="InterPro" id="IPR006665">
    <property type="entry name" value="OmpA-like"/>
</dbReference>
<dbReference type="eggNOG" id="COG2885">
    <property type="taxonomic scope" value="Bacteria"/>
</dbReference>
<dbReference type="Pfam" id="PF11751">
    <property type="entry name" value="PorP_SprF"/>
    <property type="match status" value="1"/>
</dbReference>
<dbReference type="OrthoDB" id="979441at2"/>
<dbReference type="Proteomes" id="UP000004095">
    <property type="component" value="Unassembled WGS sequence"/>
</dbReference>
<keyword evidence="5" id="KW-1185">Reference proteome</keyword>
<dbReference type="CDD" id="cd07185">
    <property type="entry name" value="OmpA_C-like"/>
    <property type="match status" value="1"/>
</dbReference>
<dbReference type="RefSeq" id="WP_002695491.1">
    <property type="nucleotide sequence ID" value="NZ_AAWS01000008.1"/>
</dbReference>
<sequence>MNYKCLLLSLFTFTLIVHNQLIAQTATYSQYHLSPMQTNPAMIGTYNQPFALASYRQVSLGSGLLGSNTAFETPMMSLLYPIKSKNKGRLGGTGFSVINDRAGGGGTLQTTGLQAGFAYNQQLGKTHYLSMGVQGGYFWQNLNTSQLTTGNQWVDGQFLGEIASNEAIGVAPVSFPTASAGLYWYFTNADSTSDIKAYLGVSGQNLNRPDVSFNPNQQELLPINLVVTGGITVFDNQTIKVMPNVRWVERIGLSRQINAGTLLWYQLGSPEDQPQTNVGLGMWYNSHGIANVSFEFNQPHYMVAIGYGFAATKSAPQVNTFEVKLGLKIGKPYVKNTFERKKRPKKITVVPQEEKVVPSPSVATNKKAPAEKHLELLAKSVYFEYKKNYLINPAKAYLNQVVNVLKKYPEIELEIQGHTCDISQSEANNQQLSEDRAQKVKAYLVKNGINAQRLTTTGFGSKQPAFPNDDYYNRVRNRRVQFKVVKDKK</sequence>
<keyword evidence="1" id="KW-0472">Membrane</keyword>
<evidence type="ECO:0000313" key="5">
    <source>
        <dbReference type="Proteomes" id="UP000004095"/>
    </source>
</evidence>
<organism evidence="4 5">
    <name type="scientific">Microscilla marina ATCC 23134</name>
    <dbReference type="NCBI Taxonomy" id="313606"/>
    <lineage>
        <taxon>Bacteria</taxon>
        <taxon>Pseudomonadati</taxon>
        <taxon>Bacteroidota</taxon>
        <taxon>Cytophagia</taxon>
        <taxon>Cytophagales</taxon>
        <taxon>Microscillaceae</taxon>
        <taxon>Microscilla</taxon>
    </lineage>
</organism>
<feature type="chain" id="PRO_5002641606" evidence="2">
    <location>
        <begin position="24"/>
        <end position="489"/>
    </location>
</feature>
<gene>
    <name evidence="4" type="ORF">M23134_05318</name>
</gene>
<evidence type="ECO:0000256" key="2">
    <source>
        <dbReference type="SAM" id="SignalP"/>
    </source>
</evidence>
<evidence type="ECO:0000313" key="4">
    <source>
        <dbReference type="EMBL" id="EAY29985.1"/>
    </source>
</evidence>
<dbReference type="EMBL" id="AAWS01000008">
    <property type="protein sequence ID" value="EAY29985.1"/>
    <property type="molecule type" value="Genomic_DNA"/>
</dbReference>
<dbReference type="SUPFAM" id="SSF103088">
    <property type="entry name" value="OmpA-like"/>
    <property type="match status" value="1"/>
</dbReference>
<keyword evidence="2" id="KW-0732">Signal</keyword>
<evidence type="ECO:0000256" key="1">
    <source>
        <dbReference type="PROSITE-ProRule" id="PRU00473"/>
    </source>
</evidence>
<dbReference type="InterPro" id="IPR036737">
    <property type="entry name" value="OmpA-like_sf"/>
</dbReference>
<feature type="domain" description="OmpA-like" evidence="3">
    <location>
        <begin position="370"/>
        <end position="488"/>
    </location>
</feature>
<dbReference type="InterPro" id="IPR019861">
    <property type="entry name" value="PorP/SprF_Bacteroidetes"/>
</dbReference>
<dbReference type="AlphaFoldDB" id="A1ZHH8"/>
<dbReference type="Pfam" id="PF00691">
    <property type="entry name" value="OmpA"/>
    <property type="match status" value="1"/>
</dbReference>
<accession>A1ZHH8</accession>
<dbReference type="PANTHER" id="PTHR30329:SF21">
    <property type="entry name" value="LIPOPROTEIN YIAD-RELATED"/>
    <property type="match status" value="1"/>
</dbReference>
<name>A1ZHH8_MICM2</name>
<dbReference type="InterPro" id="IPR050330">
    <property type="entry name" value="Bact_OuterMem_StrucFunc"/>
</dbReference>
<evidence type="ECO:0000259" key="3">
    <source>
        <dbReference type="PROSITE" id="PS51123"/>
    </source>
</evidence>
<proteinExistence type="predicted"/>